<dbReference type="OrthoDB" id="7931198at2"/>
<feature type="region of interest" description="Disordered" evidence="1">
    <location>
        <begin position="232"/>
        <end position="260"/>
    </location>
</feature>
<evidence type="ECO:0000256" key="1">
    <source>
        <dbReference type="SAM" id="MobiDB-lite"/>
    </source>
</evidence>
<dbReference type="AlphaFoldDB" id="A0A1E3W0D6"/>
<feature type="chain" id="PRO_5009138966" description="Porin domain-containing protein" evidence="2">
    <location>
        <begin position="31"/>
        <end position="301"/>
    </location>
</feature>
<proteinExistence type="predicted"/>
<evidence type="ECO:0000313" key="4">
    <source>
        <dbReference type="Proteomes" id="UP000094501"/>
    </source>
</evidence>
<name>A0A1E3W0D6_9HYPH</name>
<evidence type="ECO:0000313" key="3">
    <source>
        <dbReference type="EMBL" id="ODR99240.1"/>
    </source>
</evidence>
<keyword evidence="2" id="KW-0732">Signal</keyword>
<feature type="compositionally biased region" description="Acidic residues" evidence="1">
    <location>
        <begin position="250"/>
        <end position="260"/>
    </location>
</feature>
<feature type="compositionally biased region" description="Acidic residues" evidence="1">
    <location>
        <begin position="61"/>
        <end position="77"/>
    </location>
</feature>
<comment type="caution">
    <text evidence="3">The sequence shown here is derived from an EMBL/GenBank/DDBJ whole genome shotgun (WGS) entry which is preliminary data.</text>
</comment>
<keyword evidence="4" id="KW-1185">Reference proteome</keyword>
<feature type="signal peptide" evidence="2">
    <location>
        <begin position="1"/>
        <end position="30"/>
    </location>
</feature>
<dbReference type="RefSeq" id="WP_069437179.1">
    <property type="nucleotide sequence ID" value="NZ_LPWG01000011.1"/>
</dbReference>
<sequence>MTTSALARVAALAGLAVAGFTFSSATPALAEFEIQEPGVEKGEIEAEYRGAVHFGIKKGEDDDDGGDDDDDDDDGGVIGALEEEEEAPVRQSHDFEIEYGVTERFKFSVTLGTDEPINDSYGLSSVELEGQYEIIEREEGEDGIGLAFAAGYGFATRSGEVDEIEFGPVMDYANGPLLLTINTFFAGQIGDDAESDGLGLEYGWRAEYEVFEHWGIGVEMFGEVEDLSHTGPWQEQEHSIGPTIFWKPGDDDDDDDGLELDDDDMVAGPPEMEMSFNVGVQFGLTDETSDSALKFQGSLEF</sequence>
<feature type="region of interest" description="Disordered" evidence="1">
    <location>
        <begin position="56"/>
        <end position="77"/>
    </location>
</feature>
<protein>
    <recommendedName>
        <fullName evidence="5">Porin domain-containing protein</fullName>
    </recommendedName>
</protein>
<evidence type="ECO:0000256" key="2">
    <source>
        <dbReference type="SAM" id="SignalP"/>
    </source>
</evidence>
<evidence type="ECO:0008006" key="5">
    <source>
        <dbReference type="Google" id="ProtNLM"/>
    </source>
</evidence>
<accession>A0A1E3W0D6</accession>
<reference evidence="3 4" key="1">
    <citation type="journal article" date="2016" name="Environ. Microbiol.">
        <title>New Methyloceanibacter diversity from North Sea sediments includes methanotroph containing solely the soluble methane monooxygenase.</title>
        <authorList>
            <person name="Vekeman B."/>
            <person name="Kerckhof F.M."/>
            <person name="Cremers G."/>
            <person name="de Vos P."/>
            <person name="Vandamme P."/>
            <person name="Boon N."/>
            <person name="Op den Camp H.J."/>
            <person name="Heylen K."/>
        </authorList>
    </citation>
    <scope>NUCLEOTIDE SEQUENCE [LARGE SCALE GENOMIC DNA]</scope>
    <source>
        <strain evidence="3 4">R-67174</strain>
    </source>
</reference>
<dbReference type="EMBL" id="LPWG01000011">
    <property type="protein sequence ID" value="ODR99240.1"/>
    <property type="molecule type" value="Genomic_DNA"/>
</dbReference>
<gene>
    <name evidence="3" type="ORF">AUC68_04355</name>
</gene>
<organism evidence="3 4">
    <name type="scientific">Methyloceanibacter methanicus</name>
    <dbReference type="NCBI Taxonomy" id="1774968"/>
    <lineage>
        <taxon>Bacteria</taxon>
        <taxon>Pseudomonadati</taxon>
        <taxon>Pseudomonadota</taxon>
        <taxon>Alphaproteobacteria</taxon>
        <taxon>Hyphomicrobiales</taxon>
        <taxon>Hyphomicrobiaceae</taxon>
        <taxon>Methyloceanibacter</taxon>
    </lineage>
</organism>
<dbReference type="Proteomes" id="UP000094501">
    <property type="component" value="Unassembled WGS sequence"/>
</dbReference>